<evidence type="ECO:0000313" key="1">
    <source>
        <dbReference type="EMBL" id="MBL7627937.1"/>
    </source>
</evidence>
<dbReference type="Proteomes" id="UP000604475">
    <property type="component" value="Unassembled WGS sequence"/>
</dbReference>
<dbReference type="EMBL" id="JAEACQ010000165">
    <property type="protein sequence ID" value="MBL7627937.1"/>
    <property type="molecule type" value="Genomic_DNA"/>
</dbReference>
<gene>
    <name evidence="1" type="ORF">I7412_12270</name>
</gene>
<proteinExistence type="predicted"/>
<reference evidence="1" key="1">
    <citation type="submission" date="2020-12" db="EMBL/GenBank/DDBJ databases">
        <title>Genomic characterization of non-nitrogen-fixing Frankia strains.</title>
        <authorList>
            <person name="Carlos-Shanley C."/>
            <person name="Guerra T."/>
            <person name="Hahn D."/>
        </authorList>
    </citation>
    <scope>NUCLEOTIDE SEQUENCE</scope>
    <source>
        <strain evidence="1">CN6</strain>
    </source>
</reference>
<evidence type="ECO:0000313" key="2">
    <source>
        <dbReference type="Proteomes" id="UP000604475"/>
    </source>
</evidence>
<dbReference type="RefSeq" id="WP_203000257.1">
    <property type="nucleotide sequence ID" value="NZ_JADWYU010000133.1"/>
</dbReference>
<dbReference type="AlphaFoldDB" id="A0A937RCV5"/>
<keyword evidence="2" id="KW-1185">Reference proteome</keyword>
<protein>
    <submittedName>
        <fullName evidence="1">Uncharacterized protein</fullName>
    </submittedName>
</protein>
<accession>A0A937RCV5</accession>
<comment type="caution">
    <text evidence="1">The sequence shown here is derived from an EMBL/GenBank/DDBJ whole genome shotgun (WGS) entry which is preliminary data.</text>
</comment>
<dbReference type="InterPro" id="IPR028956">
    <property type="entry name" value="Imm51"/>
</dbReference>
<dbReference type="Pfam" id="PF15595">
    <property type="entry name" value="Imm51"/>
    <property type="match status" value="1"/>
</dbReference>
<name>A0A937RCV5_9ACTN</name>
<sequence>MRLYENTAGQFELVLEAGTTDVDDLIEQLGHEPNGYFWEGAAQLLVSAQAPALADRLTYDPEGGMFVAYSHDHAALEELKN</sequence>
<organism evidence="1 2">
    <name type="scientific">Frankia nepalensis</name>
    <dbReference type="NCBI Taxonomy" id="1836974"/>
    <lineage>
        <taxon>Bacteria</taxon>
        <taxon>Bacillati</taxon>
        <taxon>Actinomycetota</taxon>
        <taxon>Actinomycetes</taxon>
        <taxon>Frankiales</taxon>
        <taxon>Frankiaceae</taxon>
        <taxon>Frankia</taxon>
    </lineage>
</organism>